<keyword evidence="1" id="KW-1133">Transmembrane helix</keyword>
<evidence type="ECO:0008006" key="4">
    <source>
        <dbReference type="Google" id="ProtNLM"/>
    </source>
</evidence>
<evidence type="ECO:0000313" key="2">
    <source>
        <dbReference type="EMBL" id="HIR13462.1"/>
    </source>
</evidence>
<evidence type="ECO:0000256" key="1">
    <source>
        <dbReference type="SAM" id="Phobius"/>
    </source>
</evidence>
<sequence>MNSEKRGIGGLQASLTVEACFVASLTVIVLTAFLFCAFYVHDRAVLQGLVCETASAGSNGLTAEERGQSIDCLKEKIVSSRFLGSRGLKGTAREGNGRVEASGNGNFPVPGMVMKFFSGNRLTLSASWDCEIKTPAESIRKIRGLADLAEEALE</sequence>
<comment type="caution">
    <text evidence="2">The sequence shown here is derived from an EMBL/GenBank/DDBJ whole genome shotgun (WGS) entry which is preliminary data.</text>
</comment>
<proteinExistence type="predicted"/>
<gene>
    <name evidence="2" type="ORF">IAB31_06025</name>
</gene>
<keyword evidence="1" id="KW-0472">Membrane</keyword>
<organism evidence="2 3">
    <name type="scientific">Candidatus Choladousia intestinavium</name>
    <dbReference type="NCBI Taxonomy" id="2840727"/>
    <lineage>
        <taxon>Bacteria</taxon>
        <taxon>Bacillati</taxon>
        <taxon>Bacillota</taxon>
        <taxon>Clostridia</taxon>
        <taxon>Lachnospirales</taxon>
        <taxon>Lachnospiraceae</taxon>
        <taxon>Lachnospiraceae incertae sedis</taxon>
        <taxon>Candidatus Choladousia</taxon>
    </lineage>
</organism>
<feature type="transmembrane region" description="Helical" evidence="1">
    <location>
        <begin position="20"/>
        <end position="40"/>
    </location>
</feature>
<evidence type="ECO:0000313" key="3">
    <source>
        <dbReference type="Proteomes" id="UP000886757"/>
    </source>
</evidence>
<reference evidence="2" key="1">
    <citation type="submission" date="2020-10" db="EMBL/GenBank/DDBJ databases">
        <authorList>
            <person name="Gilroy R."/>
        </authorList>
    </citation>
    <scope>NUCLEOTIDE SEQUENCE</scope>
    <source>
        <strain evidence="2">ChiSjej4B22-8148</strain>
    </source>
</reference>
<reference evidence="2" key="2">
    <citation type="journal article" date="2021" name="PeerJ">
        <title>Extensive microbial diversity within the chicken gut microbiome revealed by metagenomics and culture.</title>
        <authorList>
            <person name="Gilroy R."/>
            <person name="Ravi A."/>
            <person name="Getino M."/>
            <person name="Pursley I."/>
            <person name="Horton D.L."/>
            <person name="Alikhan N.F."/>
            <person name="Baker D."/>
            <person name="Gharbi K."/>
            <person name="Hall N."/>
            <person name="Watson M."/>
            <person name="Adriaenssens E.M."/>
            <person name="Foster-Nyarko E."/>
            <person name="Jarju S."/>
            <person name="Secka A."/>
            <person name="Antonio M."/>
            <person name="Oren A."/>
            <person name="Chaudhuri R.R."/>
            <person name="La Ragione R."/>
            <person name="Hildebrand F."/>
            <person name="Pallen M.J."/>
        </authorList>
    </citation>
    <scope>NUCLEOTIDE SEQUENCE</scope>
    <source>
        <strain evidence="2">ChiSjej4B22-8148</strain>
    </source>
</reference>
<protein>
    <recommendedName>
        <fullName evidence="4">Pilus assembly protein</fullName>
    </recommendedName>
</protein>
<keyword evidence="1" id="KW-0812">Transmembrane</keyword>
<dbReference type="Proteomes" id="UP000886757">
    <property type="component" value="Unassembled WGS sequence"/>
</dbReference>
<dbReference type="AlphaFoldDB" id="A0A9D1ADN0"/>
<name>A0A9D1ADN0_9FIRM</name>
<accession>A0A9D1ADN0</accession>
<dbReference type="EMBL" id="DVGK01000069">
    <property type="protein sequence ID" value="HIR13462.1"/>
    <property type="molecule type" value="Genomic_DNA"/>
</dbReference>